<feature type="domain" description="Choice-of-anchor I" evidence="2">
    <location>
        <begin position="45"/>
        <end position="524"/>
    </location>
</feature>
<dbReference type="Pfam" id="PF22494">
    <property type="entry name" value="choice_anch_I"/>
    <property type="match status" value="1"/>
</dbReference>
<evidence type="ECO:0000259" key="2">
    <source>
        <dbReference type="Pfam" id="PF22494"/>
    </source>
</evidence>
<dbReference type="InterPro" id="IPR015943">
    <property type="entry name" value="WD40/YVTN_repeat-like_dom_sf"/>
</dbReference>
<sequence>MRTHRFAAAAAALIVPAALLSAAPIAAAEDPESPVLSFVGRYANGGSEVSAALGDRLYVIGEGATLDIVDISTPSAPVKVRTVDLAGFGASITSVAATEGRVAVAMPAVDKTDNGAVVLLNPAGRVLRSATVGANPDMLTFDSTGNRIVVANEGEPNSYRPQDDPDGSVSIISVQELLAKKVDAVRTVGFTAFNVGAPRHSELPAGVRVFGPGASVAQDLEPEYAVVEGDTVFVTLQENNAIAEIDLASATVTAIRALAAKDHSQPGNGLDASDRDNGANGPAINIANWPVFGLPLPDGLASFTAGGETYLISANEGDARQDWPGYEEEIRVGSSAYRLDPTKFPNAAALKNNAALGRLTVSKASGDTDGDGDYDRIEAFGTRSVTIWTTSGEVVWDSGDRIERATAAAYPLNFNASNTNSALDDRSDNKGPEPEGVTIGVIGSRTYAFVGLERIGGFIAFDITDPTSPTLVQYANSRDFSASAKAPTNDSGPEVIEFVSADDSPSGVPLVIVNNEISHTVSIWSFVP</sequence>
<evidence type="ECO:0000313" key="3">
    <source>
        <dbReference type="EMBL" id="SOE64562.1"/>
    </source>
</evidence>
<gene>
    <name evidence="3" type="ORF">SAMN06296378_1407</name>
</gene>
<dbReference type="RefSeq" id="WP_143544657.1">
    <property type="nucleotide sequence ID" value="NZ_BMLC01000001.1"/>
</dbReference>
<dbReference type="PANTHER" id="PTHR46928:SF1">
    <property type="entry name" value="MESENCHYME-SPECIFIC CELL SURFACE GLYCOPROTEIN"/>
    <property type="match status" value="1"/>
</dbReference>
<organism evidence="3 4">
    <name type="scientific">Salinibacterium xinjiangense</name>
    <dbReference type="NCBI Taxonomy" id="386302"/>
    <lineage>
        <taxon>Bacteria</taxon>
        <taxon>Bacillati</taxon>
        <taxon>Actinomycetota</taxon>
        <taxon>Actinomycetes</taxon>
        <taxon>Micrococcales</taxon>
        <taxon>Microbacteriaceae</taxon>
        <taxon>Salinibacterium</taxon>
    </lineage>
</organism>
<name>A0A2C8ZIN5_9MICO</name>
<dbReference type="PANTHER" id="PTHR46928">
    <property type="entry name" value="MESENCHYME-SPECIFIC CELL SURFACE GLYCOPROTEIN"/>
    <property type="match status" value="1"/>
</dbReference>
<feature type="chain" id="PRO_5012451712" evidence="1">
    <location>
        <begin position="29"/>
        <end position="528"/>
    </location>
</feature>
<dbReference type="InterPro" id="IPR011048">
    <property type="entry name" value="Haem_d1_sf"/>
</dbReference>
<dbReference type="InterPro" id="IPR052956">
    <property type="entry name" value="Mesenchyme-surface_protein"/>
</dbReference>
<dbReference type="EMBL" id="OCST01000003">
    <property type="protein sequence ID" value="SOE64562.1"/>
    <property type="molecule type" value="Genomic_DNA"/>
</dbReference>
<dbReference type="Proteomes" id="UP000219440">
    <property type="component" value="Unassembled WGS sequence"/>
</dbReference>
<evidence type="ECO:0000313" key="4">
    <source>
        <dbReference type="Proteomes" id="UP000219440"/>
    </source>
</evidence>
<dbReference type="SUPFAM" id="SSF51004">
    <property type="entry name" value="C-terminal (heme d1) domain of cytochrome cd1-nitrite reductase"/>
    <property type="match status" value="1"/>
</dbReference>
<feature type="signal peptide" evidence="1">
    <location>
        <begin position="1"/>
        <end position="28"/>
    </location>
</feature>
<dbReference type="OrthoDB" id="1016457at2"/>
<keyword evidence="1" id="KW-0732">Signal</keyword>
<evidence type="ECO:0000256" key="1">
    <source>
        <dbReference type="SAM" id="SignalP"/>
    </source>
</evidence>
<accession>A0A2C8ZIN5</accession>
<dbReference type="InterPro" id="IPR055188">
    <property type="entry name" value="Choice_anch_I"/>
</dbReference>
<keyword evidence="4" id="KW-1185">Reference proteome</keyword>
<dbReference type="NCBIfam" id="NF038117">
    <property type="entry name" value="choice_anch_I"/>
    <property type="match status" value="1"/>
</dbReference>
<dbReference type="AlphaFoldDB" id="A0A2C8ZIN5"/>
<proteinExistence type="predicted"/>
<protein>
    <submittedName>
        <fullName evidence="3">LVIVD repeat-containing protein</fullName>
    </submittedName>
</protein>
<dbReference type="Gene3D" id="2.130.10.10">
    <property type="entry name" value="YVTN repeat-like/Quinoprotein amine dehydrogenase"/>
    <property type="match status" value="1"/>
</dbReference>
<reference evidence="3 4" key="1">
    <citation type="submission" date="2017-09" db="EMBL/GenBank/DDBJ databases">
        <authorList>
            <person name="Ehlers B."/>
            <person name="Leendertz F.H."/>
        </authorList>
    </citation>
    <scope>NUCLEOTIDE SEQUENCE [LARGE SCALE GENOMIC DNA]</scope>
    <source>
        <strain evidence="3 4">CGMCC 1.05381</strain>
    </source>
</reference>